<reference evidence="2" key="2">
    <citation type="submission" date="2010-07" db="EMBL/GenBank/DDBJ databases">
        <authorList>
            <consortium name="The Broad Institute Genome Sequencing Platform"/>
            <consortium name="Broad Institute Genome Sequencing Center for Infectious Disease"/>
            <person name="Ma L.-J."/>
            <person name="Dead R."/>
            <person name="Young S."/>
            <person name="Zeng Q."/>
            <person name="Koehrsen M."/>
            <person name="Alvarado L."/>
            <person name="Berlin A."/>
            <person name="Chapman S.B."/>
            <person name="Chen Z."/>
            <person name="Freedman E."/>
            <person name="Gellesch M."/>
            <person name="Goldberg J."/>
            <person name="Griggs A."/>
            <person name="Gujja S."/>
            <person name="Heilman E.R."/>
            <person name="Heiman D."/>
            <person name="Hepburn T."/>
            <person name="Howarth C."/>
            <person name="Jen D."/>
            <person name="Larson L."/>
            <person name="Mehta T."/>
            <person name="Neiman D."/>
            <person name="Pearson M."/>
            <person name="Roberts A."/>
            <person name="Saif S."/>
            <person name="Shea T."/>
            <person name="Shenoy N."/>
            <person name="Sisk P."/>
            <person name="Stolte C."/>
            <person name="Sykes S."/>
            <person name="Walk T."/>
            <person name="White J."/>
            <person name="Yandava C."/>
            <person name="Haas B."/>
            <person name="Nusbaum C."/>
            <person name="Birren B."/>
        </authorList>
    </citation>
    <scope>NUCLEOTIDE SEQUENCE</scope>
    <source>
        <strain evidence="2">R3-111a-1</strain>
    </source>
</reference>
<accession>J3NV01</accession>
<reference evidence="2" key="3">
    <citation type="submission" date="2010-09" db="EMBL/GenBank/DDBJ databases">
        <title>Annotation of Gaeumannomyces graminis var. tritici R3-111a-1.</title>
        <authorList>
            <consortium name="The Broad Institute Genome Sequencing Platform"/>
            <person name="Ma L.-J."/>
            <person name="Dead R."/>
            <person name="Young S.K."/>
            <person name="Zeng Q."/>
            <person name="Gargeya S."/>
            <person name="Fitzgerald M."/>
            <person name="Haas B."/>
            <person name="Abouelleil A."/>
            <person name="Alvarado L."/>
            <person name="Arachchi H.M."/>
            <person name="Berlin A."/>
            <person name="Brown A."/>
            <person name="Chapman S.B."/>
            <person name="Chen Z."/>
            <person name="Dunbar C."/>
            <person name="Freedman E."/>
            <person name="Gearin G."/>
            <person name="Gellesch M."/>
            <person name="Goldberg J."/>
            <person name="Griggs A."/>
            <person name="Gujja S."/>
            <person name="Heiman D."/>
            <person name="Howarth C."/>
            <person name="Larson L."/>
            <person name="Lui A."/>
            <person name="MacDonald P.J.P."/>
            <person name="Mehta T."/>
            <person name="Montmayeur A."/>
            <person name="Murphy C."/>
            <person name="Neiman D."/>
            <person name="Pearson M."/>
            <person name="Priest M."/>
            <person name="Roberts A."/>
            <person name="Saif S."/>
            <person name="Shea T."/>
            <person name="Shenoy N."/>
            <person name="Sisk P."/>
            <person name="Stolte C."/>
            <person name="Sykes S."/>
            <person name="Yandava C."/>
            <person name="Wortman J."/>
            <person name="Nusbaum C."/>
            <person name="Birren B."/>
        </authorList>
    </citation>
    <scope>NUCLEOTIDE SEQUENCE</scope>
    <source>
        <strain evidence="2">R3-111a-1</strain>
    </source>
</reference>
<keyword evidence="4" id="KW-1185">Reference proteome</keyword>
<dbReference type="VEuPathDB" id="FungiDB:GGTG_05110"/>
<dbReference type="EnsemblFungi" id="EJT75173">
    <property type="protein sequence ID" value="EJT75173"/>
    <property type="gene ID" value="GGTG_05110"/>
</dbReference>
<organism evidence="2">
    <name type="scientific">Gaeumannomyces tritici (strain R3-111a-1)</name>
    <name type="common">Wheat and barley take-all root rot fungus</name>
    <name type="synonym">Gaeumannomyces graminis var. tritici</name>
    <dbReference type="NCBI Taxonomy" id="644352"/>
    <lineage>
        <taxon>Eukaryota</taxon>
        <taxon>Fungi</taxon>
        <taxon>Dikarya</taxon>
        <taxon>Ascomycota</taxon>
        <taxon>Pezizomycotina</taxon>
        <taxon>Sordariomycetes</taxon>
        <taxon>Sordariomycetidae</taxon>
        <taxon>Magnaporthales</taxon>
        <taxon>Magnaporthaceae</taxon>
        <taxon>Gaeumannomyces</taxon>
    </lineage>
</organism>
<evidence type="ECO:0000313" key="4">
    <source>
        <dbReference type="Proteomes" id="UP000006039"/>
    </source>
</evidence>
<evidence type="ECO:0000256" key="1">
    <source>
        <dbReference type="SAM" id="MobiDB-lite"/>
    </source>
</evidence>
<dbReference type="AlphaFoldDB" id="J3NV01"/>
<dbReference type="HOGENOM" id="CLU_1378202_0_0_1"/>
<protein>
    <submittedName>
        <fullName evidence="2 3">Uncharacterized protein</fullName>
    </submittedName>
</protein>
<feature type="compositionally biased region" description="Basic and acidic residues" evidence="1">
    <location>
        <begin position="96"/>
        <end position="109"/>
    </location>
</feature>
<dbReference type="Proteomes" id="UP000006039">
    <property type="component" value="Unassembled WGS sequence"/>
</dbReference>
<feature type="region of interest" description="Disordered" evidence="1">
    <location>
        <begin position="88"/>
        <end position="109"/>
    </location>
</feature>
<sequence>MLARDPPSATPVISSFNPPVGSVTTLLAATTGLNDSTPSSSYACVAHPPSIAKWRYQPTLPSYRNTATHNTPGSSARAEVMPRAGAEVGEDCGDETGEHPDTPDVDDLPHRRVQEYGRACMPQEYTVQSKCLHLWFRSSCVNGECNCVGNSAAQFGVLRTRKWRAETGRVSIWMPPCEDPKRPSLQRGQPFIFCCLGV</sequence>
<dbReference type="EMBL" id="GL385397">
    <property type="protein sequence ID" value="EJT75173.1"/>
    <property type="molecule type" value="Genomic_DNA"/>
</dbReference>
<reference evidence="4" key="1">
    <citation type="submission" date="2010-07" db="EMBL/GenBank/DDBJ databases">
        <title>The genome sequence of Gaeumannomyces graminis var. tritici strain R3-111a-1.</title>
        <authorList>
            <consortium name="The Broad Institute Genome Sequencing Platform"/>
            <person name="Ma L.-J."/>
            <person name="Dead R."/>
            <person name="Young S."/>
            <person name="Zeng Q."/>
            <person name="Koehrsen M."/>
            <person name="Alvarado L."/>
            <person name="Berlin A."/>
            <person name="Chapman S.B."/>
            <person name="Chen Z."/>
            <person name="Freedman E."/>
            <person name="Gellesch M."/>
            <person name="Goldberg J."/>
            <person name="Griggs A."/>
            <person name="Gujja S."/>
            <person name="Heilman E.R."/>
            <person name="Heiman D."/>
            <person name="Hepburn T."/>
            <person name="Howarth C."/>
            <person name="Jen D."/>
            <person name="Larson L."/>
            <person name="Mehta T."/>
            <person name="Neiman D."/>
            <person name="Pearson M."/>
            <person name="Roberts A."/>
            <person name="Saif S."/>
            <person name="Shea T."/>
            <person name="Shenoy N."/>
            <person name="Sisk P."/>
            <person name="Stolte C."/>
            <person name="Sykes S."/>
            <person name="Walk T."/>
            <person name="White J."/>
            <person name="Yandava C."/>
            <person name="Haas B."/>
            <person name="Nusbaum C."/>
            <person name="Birren B."/>
        </authorList>
    </citation>
    <scope>NUCLEOTIDE SEQUENCE [LARGE SCALE GENOMIC DNA]</scope>
    <source>
        <strain evidence="4">R3-111a-1</strain>
    </source>
</reference>
<gene>
    <name evidence="3" type="primary">20345568</name>
    <name evidence="2" type="ORF">GGTG_05110</name>
</gene>
<name>J3NV01_GAET3</name>
<proteinExistence type="predicted"/>
<dbReference type="RefSeq" id="XP_009221173.1">
    <property type="nucleotide sequence ID" value="XM_009222909.1"/>
</dbReference>
<reference evidence="3" key="4">
    <citation type="journal article" date="2015" name="G3 (Bethesda)">
        <title>Genome sequences of three phytopathogenic species of the Magnaporthaceae family of fungi.</title>
        <authorList>
            <person name="Okagaki L.H."/>
            <person name="Nunes C.C."/>
            <person name="Sailsbery J."/>
            <person name="Clay B."/>
            <person name="Brown D."/>
            <person name="John T."/>
            <person name="Oh Y."/>
            <person name="Young N."/>
            <person name="Fitzgerald M."/>
            <person name="Haas B.J."/>
            <person name="Zeng Q."/>
            <person name="Young S."/>
            <person name="Adiconis X."/>
            <person name="Fan L."/>
            <person name="Levin J.Z."/>
            <person name="Mitchell T.K."/>
            <person name="Okubara P.A."/>
            <person name="Farman M.L."/>
            <person name="Kohn L.M."/>
            <person name="Birren B."/>
            <person name="Ma L.-J."/>
            <person name="Dean R.A."/>
        </authorList>
    </citation>
    <scope>NUCLEOTIDE SEQUENCE</scope>
    <source>
        <strain evidence="3">R3-111a-1</strain>
    </source>
</reference>
<evidence type="ECO:0000313" key="2">
    <source>
        <dbReference type="EMBL" id="EJT75173.1"/>
    </source>
</evidence>
<dbReference type="GeneID" id="20345568"/>
<reference evidence="3" key="5">
    <citation type="submission" date="2018-04" db="UniProtKB">
        <authorList>
            <consortium name="EnsemblFungi"/>
        </authorList>
    </citation>
    <scope>IDENTIFICATION</scope>
    <source>
        <strain evidence="3">R3-111a-1</strain>
    </source>
</reference>
<evidence type="ECO:0000313" key="3">
    <source>
        <dbReference type="EnsemblFungi" id="EJT75173"/>
    </source>
</evidence>